<evidence type="ECO:0000313" key="2">
    <source>
        <dbReference type="Proteomes" id="UP000261948"/>
    </source>
</evidence>
<gene>
    <name evidence="1" type="ORF">DZC30_13475</name>
</gene>
<sequence>MRLALFQTFSSPVLCAGGCPVVFVRRSKTDRAGLVLAAKACVRLALAEMSLRFGRSLQPCFAALED</sequence>
<accession>A0A373FIV5</accession>
<evidence type="ECO:0000313" key="1">
    <source>
        <dbReference type="EMBL" id="RGE44054.1"/>
    </source>
</evidence>
<name>A0A373FIV5_COMTE</name>
<dbReference type="EMBL" id="QURR01000016">
    <property type="protein sequence ID" value="RGE44054.1"/>
    <property type="molecule type" value="Genomic_DNA"/>
</dbReference>
<comment type="caution">
    <text evidence="1">The sequence shown here is derived from an EMBL/GenBank/DDBJ whole genome shotgun (WGS) entry which is preliminary data.</text>
</comment>
<proteinExistence type="predicted"/>
<dbReference type="AlphaFoldDB" id="A0A373FIV5"/>
<organism evidence="1 2">
    <name type="scientific">Comamonas testosteroni</name>
    <name type="common">Pseudomonas testosteroni</name>
    <dbReference type="NCBI Taxonomy" id="285"/>
    <lineage>
        <taxon>Bacteria</taxon>
        <taxon>Pseudomonadati</taxon>
        <taxon>Pseudomonadota</taxon>
        <taxon>Betaproteobacteria</taxon>
        <taxon>Burkholderiales</taxon>
        <taxon>Comamonadaceae</taxon>
        <taxon>Comamonas</taxon>
    </lineage>
</organism>
<keyword evidence="2" id="KW-1185">Reference proteome</keyword>
<protein>
    <submittedName>
        <fullName evidence="1">Uncharacterized protein</fullName>
    </submittedName>
</protein>
<reference evidence="1 2" key="1">
    <citation type="submission" date="2018-08" db="EMBL/GenBank/DDBJ databases">
        <title>Comamonas testosteroni strain SWCO2.</title>
        <authorList>
            <person name="Jiang N."/>
            <person name="Zhang X.Z."/>
        </authorList>
    </citation>
    <scope>NUCLEOTIDE SEQUENCE [LARGE SCALE GENOMIC DNA]</scope>
    <source>
        <strain evidence="1 2">SWCO2</strain>
    </source>
</reference>
<dbReference type="Proteomes" id="UP000261948">
    <property type="component" value="Unassembled WGS sequence"/>
</dbReference>